<reference evidence="2" key="1">
    <citation type="journal article" date="2022" name="bioRxiv">
        <title>Sequencing and chromosome-scale assembly of the giantPleurodeles waltlgenome.</title>
        <authorList>
            <person name="Brown T."/>
            <person name="Elewa A."/>
            <person name="Iarovenko S."/>
            <person name="Subramanian E."/>
            <person name="Araus A.J."/>
            <person name="Petzold A."/>
            <person name="Susuki M."/>
            <person name="Suzuki K.-i.T."/>
            <person name="Hayashi T."/>
            <person name="Toyoda A."/>
            <person name="Oliveira C."/>
            <person name="Osipova E."/>
            <person name="Leigh N.D."/>
            <person name="Simon A."/>
            <person name="Yun M.H."/>
        </authorList>
    </citation>
    <scope>NUCLEOTIDE SEQUENCE</scope>
    <source>
        <strain evidence="2">20211129_DDA</strain>
        <tissue evidence="2">Liver</tissue>
    </source>
</reference>
<dbReference type="AlphaFoldDB" id="A0AAV7N4Y1"/>
<proteinExistence type="predicted"/>
<evidence type="ECO:0000313" key="3">
    <source>
        <dbReference type="Proteomes" id="UP001066276"/>
    </source>
</evidence>
<accession>A0AAV7N4Y1</accession>
<comment type="caution">
    <text evidence="2">The sequence shown here is derived from an EMBL/GenBank/DDBJ whole genome shotgun (WGS) entry which is preliminary data.</text>
</comment>
<keyword evidence="1" id="KW-1133">Transmembrane helix</keyword>
<evidence type="ECO:0000313" key="2">
    <source>
        <dbReference type="EMBL" id="KAJ1109577.1"/>
    </source>
</evidence>
<gene>
    <name evidence="2" type="ORF">NDU88_006937</name>
</gene>
<organism evidence="2 3">
    <name type="scientific">Pleurodeles waltl</name>
    <name type="common">Iberian ribbed newt</name>
    <dbReference type="NCBI Taxonomy" id="8319"/>
    <lineage>
        <taxon>Eukaryota</taxon>
        <taxon>Metazoa</taxon>
        <taxon>Chordata</taxon>
        <taxon>Craniata</taxon>
        <taxon>Vertebrata</taxon>
        <taxon>Euteleostomi</taxon>
        <taxon>Amphibia</taxon>
        <taxon>Batrachia</taxon>
        <taxon>Caudata</taxon>
        <taxon>Salamandroidea</taxon>
        <taxon>Salamandridae</taxon>
        <taxon>Pleurodelinae</taxon>
        <taxon>Pleurodeles</taxon>
    </lineage>
</organism>
<sequence length="118" mass="12391">MASPAARWPPFSAALPIEGQYPLIILILVLKILFSGLRSPLECWCPRIAGSWTRGAGPGLASTGGSAAPGLPGPRLRWEFLTAGARVTLGLPRGDPFPRGGPGTWDLGPLIEGCPQHE</sequence>
<keyword evidence="1" id="KW-0472">Membrane</keyword>
<keyword evidence="3" id="KW-1185">Reference proteome</keyword>
<protein>
    <submittedName>
        <fullName evidence="2">Uncharacterized protein</fullName>
    </submittedName>
</protein>
<name>A0AAV7N4Y1_PLEWA</name>
<keyword evidence="1" id="KW-0812">Transmembrane</keyword>
<feature type="transmembrane region" description="Helical" evidence="1">
    <location>
        <begin position="20"/>
        <end position="37"/>
    </location>
</feature>
<dbReference type="Proteomes" id="UP001066276">
    <property type="component" value="Chromosome 9"/>
</dbReference>
<dbReference type="EMBL" id="JANPWB010000013">
    <property type="protein sequence ID" value="KAJ1109577.1"/>
    <property type="molecule type" value="Genomic_DNA"/>
</dbReference>
<evidence type="ECO:0000256" key="1">
    <source>
        <dbReference type="SAM" id="Phobius"/>
    </source>
</evidence>